<organism evidence="5 6">
    <name type="scientific">Agaribacillus aureus</name>
    <dbReference type="NCBI Taxonomy" id="3051825"/>
    <lineage>
        <taxon>Bacteria</taxon>
        <taxon>Pseudomonadati</taxon>
        <taxon>Bacteroidota</taxon>
        <taxon>Cytophagia</taxon>
        <taxon>Cytophagales</taxon>
        <taxon>Splendidivirgaceae</taxon>
        <taxon>Agaribacillus</taxon>
    </lineage>
</organism>
<feature type="chain" id="PRO_5047061210" evidence="4">
    <location>
        <begin position="20"/>
        <end position="385"/>
    </location>
</feature>
<evidence type="ECO:0000256" key="4">
    <source>
        <dbReference type="SAM" id="SignalP"/>
    </source>
</evidence>
<dbReference type="InterPro" id="IPR019734">
    <property type="entry name" value="TPR_rpt"/>
</dbReference>
<dbReference type="RefSeq" id="WP_346762122.1">
    <property type="nucleotide sequence ID" value="NZ_JAUJEB010000010.1"/>
</dbReference>
<dbReference type="PANTHER" id="PTHR44943">
    <property type="entry name" value="CELLULOSE SYNTHASE OPERON PROTEIN C"/>
    <property type="match status" value="1"/>
</dbReference>
<feature type="repeat" description="TPR" evidence="3">
    <location>
        <begin position="254"/>
        <end position="287"/>
    </location>
</feature>
<reference evidence="5" key="1">
    <citation type="submission" date="2023-06" db="EMBL/GenBank/DDBJ databases">
        <title>Genomic of Agaribacillus aureum.</title>
        <authorList>
            <person name="Wang G."/>
        </authorList>
    </citation>
    <scope>NUCLEOTIDE SEQUENCE</scope>
    <source>
        <strain evidence="5">BMA12</strain>
    </source>
</reference>
<dbReference type="Pfam" id="PF13181">
    <property type="entry name" value="TPR_8"/>
    <property type="match status" value="1"/>
</dbReference>
<comment type="caution">
    <text evidence="5">The sequence shown here is derived from an EMBL/GenBank/DDBJ whole genome shotgun (WGS) entry which is preliminary data.</text>
</comment>
<sequence>MKNLTFILILSMFALITNAQNSAVTKATAAQTKGELDRAKQYIDEAVLHEKTKGKGKTWYTKGLVYESIAFSDNADYKALAGDALEQALEAYNKTLDMEKESSVLHFQTTQRVEAIWGNYLNQGADHYQKGNYKEALEAFSKTVMVKPKDTTGLIYAAITAQVDKQYDEAEKYYNQLKSVDYHSPDMYKSLIYIQRAHHKDNDKALEAIKEARVLYPDDKDLMKEEINVLIITERVEEAKEKLSIAIEKEPDNPNLHYNLAYLYDQVGETDKSYGLYKRAAELKPDYFDAIYNLAVINFNEAAETLKVANEMDLKTYQKEGQKYIDRANAKFEEAVPYFEKAHEINPNDTAVLENLELIYKRLKKFDKVEEVQGKIAALGGVEEN</sequence>
<gene>
    <name evidence="5" type="ORF">QQ020_32240</name>
</gene>
<feature type="signal peptide" evidence="4">
    <location>
        <begin position="1"/>
        <end position="19"/>
    </location>
</feature>
<protein>
    <submittedName>
        <fullName evidence="5">Tetratricopeptide repeat protein</fullName>
    </submittedName>
</protein>
<dbReference type="EMBL" id="JAUJEB010000010">
    <property type="protein sequence ID" value="MDN5216785.1"/>
    <property type="molecule type" value="Genomic_DNA"/>
</dbReference>
<feature type="repeat" description="TPR" evidence="3">
    <location>
        <begin position="117"/>
        <end position="150"/>
    </location>
</feature>
<keyword evidence="6" id="KW-1185">Reference proteome</keyword>
<dbReference type="SUPFAM" id="SSF48452">
    <property type="entry name" value="TPR-like"/>
    <property type="match status" value="2"/>
</dbReference>
<dbReference type="InterPro" id="IPR011990">
    <property type="entry name" value="TPR-like_helical_dom_sf"/>
</dbReference>
<dbReference type="SMART" id="SM00028">
    <property type="entry name" value="TPR"/>
    <property type="match status" value="5"/>
</dbReference>
<name>A0ABT8LJ81_9BACT</name>
<dbReference type="Proteomes" id="UP001172083">
    <property type="component" value="Unassembled WGS sequence"/>
</dbReference>
<dbReference type="InterPro" id="IPR051685">
    <property type="entry name" value="Ycf3/AcsC/BcsC/TPR_MFPF"/>
</dbReference>
<keyword evidence="2 3" id="KW-0802">TPR repeat</keyword>
<keyword evidence="4" id="KW-0732">Signal</keyword>
<evidence type="ECO:0000256" key="3">
    <source>
        <dbReference type="PROSITE-ProRule" id="PRU00339"/>
    </source>
</evidence>
<keyword evidence="1" id="KW-0677">Repeat</keyword>
<dbReference type="PROSITE" id="PS50005">
    <property type="entry name" value="TPR"/>
    <property type="match status" value="2"/>
</dbReference>
<accession>A0ABT8LJ81</accession>
<proteinExistence type="predicted"/>
<evidence type="ECO:0000256" key="2">
    <source>
        <dbReference type="ARBA" id="ARBA00022803"/>
    </source>
</evidence>
<dbReference type="Pfam" id="PF13431">
    <property type="entry name" value="TPR_17"/>
    <property type="match status" value="1"/>
</dbReference>
<evidence type="ECO:0000313" key="6">
    <source>
        <dbReference type="Proteomes" id="UP001172083"/>
    </source>
</evidence>
<dbReference type="Gene3D" id="1.25.40.10">
    <property type="entry name" value="Tetratricopeptide repeat domain"/>
    <property type="match status" value="3"/>
</dbReference>
<dbReference type="PANTHER" id="PTHR44943:SF8">
    <property type="entry name" value="TPR REPEAT-CONTAINING PROTEIN MJ0263"/>
    <property type="match status" value="1"/>
</dbReference>
<evidence type="ECO:0000256" key="1">
    <source>
        <dbReference type="ARBA" id="ARBA00022737"/>
    </source>
</evidence>
<evidence type="ECO:0000313" key="5">
    <source>
        <dbReference type="EMBL" id="MDN5216785.1"/>
    </source>
</evidence>